<protein>
    <submittedName>
        <fullName evidence="1">ORF15</fullName>
    </submittedName>
</protein>
<reference evidence="1" key="2">
    <citation type="submission" date="2024-03" db="EMBL/GenBank/DDBJ databases">
        <authorList>
            <person name="Ni Y."/>
            <person name="Xu T."/>
            <person name="Yan S."/>
            <person name="Chen L."/>
            <person name="Wang Y."/>
        </authorList>
    </citation>
    <scope>NUCLEOTIDE SEQUENCE</scope>
    <source>
        <strain evidence="1">NBC1</strain>
    </source>
</reference>
<evidence type="ECO:0000313" key="1">
    <source>
        <dbReference type="EMBL" id="DBA51873.1"/>
    </source>
</evidence>
<proteinExistence type="predicted"/>
<organism evidence="1">
    <name type="scientific">Nitrosopumilaceae spindle-shaped virus</name>
    <dbReference type="NCBI Taxonomy" id="3065433"/>
    <lineage>
        <taxon>Viruses</taxon>
    </lineage>
</organism>
<reference evidence="1" key="1">
    <citation type="journal article" date="2024" name="Environ. Microbiol. Rep.">
        <title>Hiding in plain sight: The discovery of complete genomes of 11 hypothetical spindle-shaped viruses that putatively infect mesophilic ammonia-oxidizing archaea.</title>
        <authorList>
            <person name="Ni Y."/>
            <person name="Xu T."/>
            <person name="Yan S."/>
            <person name="Chen L."/>
            <person name="Wang Y."/>
        </authorList>
    </citation>
    <scope>NUCLEOTIDE SEQUENCE</scope>
    <source>
        <strain evidence="1">NBC1</strain>
    </source>
</reference>
<accession>A0AAT9JFJ8</accession>
<name>A0AAT9JFJ8_9VIRU</name>
<sequence>MEDQKLNNHVRAFIIEKYFNPRKYNKHYVPRAY</sequence>
<dbReference type="EMBL" id="BK067786">
    <property type="protein sequence ID" value="DBA51873.1"/>
    <property type="molecule type" value="Genomic_DNA"/>
</dbReference>